<dbReference type="AlphaFoldDB" id="A0A2I0HT56"/>
<accession>A0A2I0HT56</accession>
<organism evidence="1 2">
    <name type="scientific">Punica granatum</name>
    <name type="common">Pomegranate</name>
    <dbReference type="NCBI Taxonomy" id="22663"/>
    <lineage>
        <taxon>Eukaryota</taxon>
        <taxon>Viridiplantae</taxon>
        <taxon>Streptophyta</taxon>
        <taxon>Embryophyta</taxon>
        <taxon>Tracheophyta</taxon>
        <taxon>Spermatophyta</taxon>
        <taxon>Magnoliopsida</taxon>
        <taxon>eudicotyledons</taxon>
        <taxon>Gunneridae</taxon>
        <taxon>Pentapetalae</taxon>
        <taxon>rosids</taxon>
        <taxon>malvids</taxon>
        <taxon>Myrtales</taxon>
        <taxon>Lythraceae</taxon>
        <taxon>Punica</taxon>
    </lineage>
</organism>
<protein>
    <submittedName>
        <fullName evidence="1">Uncharacterized protein</fullName>
    </submittedName>
</protein>
<reference evidence="1 2" key="1">
    <citation type="submission" date="2017-11" db="EMBL/GenBank/DDBJ databases">
        <title>De-novo sequencing of pomegranate (Punica granatum L.) genome.</title>
        <authorList>
            <person name="Akparov Z."/>
            <person name="Amiraslanov A."/>
            <person name="Hajiyeva S."/>
            <person name="Abbasov M."/>
            <person name="Kaur K."/>
            <person name="Hamwieh A."/>
            <person name="Solovyev V."/>
            <person name="Salamov A."/>
            <person name="Braich B."/>
            <person name="Kosarev P."/>
            <person name="Mahmoud A."/>
            <person name="Hajiyev E."/>
            <person name="Babayeva S."/>
            <person name="Izzatullayeva V."/>
            <person name="Mammadov A."/>
            <person name="Mammadov A."/>
            <person name="Sharifova S."/>
            <person name="Ojaghi J."/>
            <person name="Eynullazada K."/>
            <person name="Bayramov B."/>
            <person name="Abdulazimova A."/>
            <person name="Shahmuradov I."/>
        </authorList>
    </citation>
    <scope>NUCLEOTIDE SEQUENCE [LARGE SCALE GENOMIC DNA]</scope>
    <source>
        <strain evidence="2">cv. AG2017</strain>
        <tissue evidence="1">Leaf</tissue>
    </source>
</reference>
<keyword evidence="2" id="KW-1185">Reference proteome</keyword>
<sequence length="135" mass="14888">MDDLRSRRASSWGGEDRGWFTCKANRQTRSSTNLLKSLMESPSCAKSNFVSSGPACVRADYTAWKDVVAEVDSASGHGTPRRGEMKTAIDLPTKVHIQKKGSCYLGMEPPNQRLEFLETGRGLLKAVTIVKLRVV</sequence>
<dbReference type="EMBL" id="PGOL01005566">
    <property type="protein sequence ID" value="PKI34887.1"/>
    <property type="molecule type" value="Genomic_DNA"/>
</dbReference>
<evidence type="ECO:0000313" key="2">
    <source>
        <dbReference type="Proteomes" id="UP000233551"/>
    </source>
</evidence>
<dbReference type="Proteomes" id="UP000233551">
    <property type="component" value="Unassembled WGS sequence"/>
</dbReference>
<comment type="caution">
    <text evidence="1">The sequence shown here is derived from an EMBL/GenBank/DDBJ whole genome shotgun (WGS) entry which is preliminary data.</text>
</comment>
<name>A0A2I0HT56_PUNGR</name>
<gene>
    <name evidence="1" type="ORF">CRG98_044733</name>
</gene>
<evidence type="ECO:0000313" key="1">
    <source>
        <dbReference type="EMBL" id="PKI34887.1"/>
    </source>
</evidence>
<proteinExistence type="predicted"/>